<dbReference type="InterPro" id="IPR003409">
    <property type="entry name" value="MORN"/>
</dbReference>
<keyword evidence="3" id="KW-1185">Reference proteome</keyword>
<dbReference type="Pfam" id="PF02493">
    <property type="entry name" value="MORN"/>
    <property type="match status" value="2"/>
</dbReference>
<name>A0A8S1V0F0_9CILI</name>
<dbReference type="OrthoDB" id="270720at2759"/>
<evidence type="ECO:0000313" key="2">
    <source>
        <dbReference type="EMBL" id="CAD8169249.1"/>
    </source>
</evidence>
<keyword evidence="1" id="KW-0677">Repeat</keyword>
<dbReference type="AlphaFoldDB" id="A0A8S1V0F0"/>
<proteinExistence type="predicted"/>
<accession>A0A8S1V0F0</accession>
<evidence type="ECO:0000256" key="1">
    <source>
        <dbReference type="ARBA" id="ARBA00022737"/>
    </source>
</evidence>
<reference evidence="2" key="1">
    <citation type="submission" date="2021-01" db="EMBL/GenBank/DDBJ databases">
        <authorList>
            <consortium name="Genoscope - CEA"/>
            <person name="William W."/>
        </authorList>
    </citation>
    <scope>NUCLEOTIDE SEQUENCE</scope>
</reference>
<evidence type="ECO:0000313" key="3">
    <source>
        <dbReference type="Proteomes" id="UP000689195"/>
    </source>
</evidence>
<organism evidence="2 3">
    <name type="scientific">Paramecium pentaurelia</name>
    <dbReference type="NCBI Taxonomy" id="43138"/>
    <lineage>
        <taxon>Eukaryota</taxon>
        <taxon>Sar</taxon>
        <taxon>Alveolata</taxon>
        <taxon>Ciliophora</taxon>
        <taxon>Intramacronucleata</taxon>
        <taxon>Oligohymenophorea</taxon>
        <taxon>Peniculida</taxon>
        <taxon>Parameciidae</taxon>
        <taxon>Paramecium</taxon>
    </lineage>
</organism>
<dbReference type="Proteomes" id="UP000689195">
    <property type="component" value="Unassembled WGS sequence"/>
</dbReference>
<protein>
    <submittedName>
        <fullName evidence="2">Uncharacterized protein</fullName>
    </submittedName>
</protein>
<comment type="caution">
    <text evidence="2">The sequence shown here is derived from an EMBL/GenBank/DDBJ whole genome shotgun (WGS) entry which is preliminary data.</text>
</comment>
<dbReference type="EMBL" id="CAJJDO010000050">
    <property type="protein sequence ID" value="CAD8169249.1"/>
    <property type="molecule type" value="Genomic_DNA"/>
</dbReference>
<sequence length="82" mass="9737">MSMWPVGLIGEHAIKYINGNHNDGFFINGIQHEEKQRIYTEGAEYQGGWINDNRQGKGNYKWTNGDEYYGDWRNNNREKRVR</sequence>
<gene>
    <name evidence="2" type="ORF">PPENT_87.1.T0500237</name>
</gene>